<sequence>MKQNYDTRANNLDFGPVDEISILHEVLGERRAYDRGTGRKLKDVHADDITVIAYDVEDVAGVYPVRPQVPAIGGYEGVGEVYSVGSAVKGLSPGVLVIPSPPSFVDSEFHMFTHKIATFENAACFQALIQFSDAEIASSARNALDGRSRAVLDFEMLLIDVYFLSSMVFSEAC</sequence>
<reference evidence="4" key="1">
    <citation type="submission" date="2018-11" db="EMBL/GenBank/DDBJ databases">
        <authorList>
            <person name="Grassa J C."/>
        </authorList>
    </citation>
    <scope>NUCLEOTIDE SEQUENCE [LARGE SCALE GENOMIC DNA]</scope>
</reference>
<evidence type="ECO:0000259" key="3">
    <source>
        <dbReference type="Pfam" id="PF08240"/>
    </source>
</evidence>
<organism evidence="4 5">
    <name type="scientific">Cannabis sativa</name>
    <name type="common">Hemp</name>
    <name type="synonym">Marijuana</name>
    <dbReference type="NCBI Taxonomy" id="3483"/>
    <lineage>
        <taxon>Eukaryota</taxon>
        <taxon>Viridiplantae</taxon>
        <taxon>Streptophyta</taxon>
        <taxon>Embryophyta</taxon>
        <taxon>Tracheophyta</taxon>
        <taxon>Spermatophyta</taxon>
        <taxon>Magnoliopsida</taxon>
        <taxon>eudicotyledons</taxon>
        <taxon>Gunneridae</taxon>
        <taxon>Pentapetalae</taxon>
        <taxon>rosids</taxon>
        <taxon>fabids</taxon>
        <taxon>Rosales</taxon>
        <taxon>Cannabaceae</taxon>
        <taxon>Cannabis</taxon>
    </lineage>
</organism>
<proteinExistence type="predicted"/>
<dbReference type="InterPro" id="IPR013154">
    <property type="entry name" value="ADH-like_N"/>
</dbReference>
<evidence type="ECO:0000256" key="2">
    <source>
        <dbReference type="ARBA" id="ARBA00023002"/>
    </source>
</evidence>
<evidence type="ECO:0000256" key="1">
    <source>
        <dbReference type="ARBA" id="ARBA00022857"/>
    </source>
</evidence>
<dbReference type="PANTHER" id="PTHR43981">
    <property type="entry name" value="ENOYL-[ACYL-CARRIER-PROTEIN] REDUCTASE, MITOCHONDRIAL"/>
    <property type="match status" value="1"/>
</dbReference>
<dbReference type="EnsemblPlants" id="evm.model.07.797">
    <property type="protein sequence ID" value="cds.evm.model.07.797"/>
    <property type="gene ID" value="evm.TU.07.797"/>
</dbReference>
<dbReference type="AlphaFoldDB" id="A0A803Q6H1"/>
<dbReference type="InterPro" id="IPR011032">
    <property type="entry name" value="GroES-like_sf"/>
</dbReference>
<dbReference type="GO" id="GO:0005739">
    <property type="term" value="C:mitochondrion"/>
    <property type="evidence" value="ECO:0007669"/>
    <property type="project" value="TreeGrafter"/>
</dbReference>
<name>A0A803Q6H1_CANSA</name>
<keyword evidence="5" id="KW-1185">Reference proteome</keyword>
<feature type="domain" description="Alcohol dehydrogenase-like N-terminal" evidence="3">
    <location>
        <begin position="51"/>
        <end position="98"/>
    </location>
</feature>
<protein>
    <recommendedName>
        <fullName evidence="3">Alcohol dehydrogenase-like N-terminal domain-containing protein</fullName>
    </recommendedName>
</protein>
<dbReference type="GO" id="GO:0016491">
    <property type="term" value="F:oxidoreductase activity"/>
    <property type="evidence" value="ECO:0007669"/>
    <property type="project" value="UniProtKB-KW"/>
</dbReference>
<dbReference type="GO" id="GO:0006631">
    <property type="term" value="P:fatty acid metabolic process"/>
    <property type="evidence" value="ECO:0007669"/>
    <property type="project" value="TreeGrafter"/>
</dbReference>
<reference evidence="4" key="2">
    <citation type="submission" date="2021-03" db="UniProtKB">
        <authorList>
            <consortium name="EnsemblPlants"/>
        </authorList>
    </citation>
    <scope>IDENTIFICATION</scope>
</reference>
<evidence type="ECO:0000313" key="5">
    <source>
        <dbReference type="Proteomes" id="UP000596661"/>
    </source>
</evidence>
<dbReference type="PANTHER" id="PTHR43981:SF2">
    <property type="entry name" value="ENOYL-[ACYL-CARRIER-PROTEIN] REDUCTASE, MITOCHONDRIAL"/>
    <property type="match status" value="1"/>
</dbReference>
<dbReference type="EMBL" id="UZAU01000648">
    <property type="status" value="NOT_ANNOTATED_CDS"/>
    <property type="molecule type" value="Genomic_DNA"/>
</dbReference>
<dbReference type="InterPro" id="IPR012677">
    <property type="entry name" value="Nucleotide-bd_a/b_plait_sf"/>
</dbReference>
<keyword evidence="2" id="KW-0560">Oxidoreductase</keyword>
<dbReference type="Gramene" id="evm.model.07.797">
    <property type="protein sequence ID" value="cds.evm.model.07.797"/>
    <property type="gene ID" value="evm.TU.07.797"/>
</dbReference>
<dbReference type="SUPFAM" id="SSF50129">
    <property type="entry name" value="GroES-like"/>
    <property type="match status" value="1"/>
</dbReference>
<accession>A0A803Q6H1</accession>
<dbReference type="InterPro" id="IPR051034">
    <property type="entry name" value="Mito_Enoyl-ACP_Reductase"/>
</dbReference>
<evidence type="ECO:0000313" key="4">
    <source>
        <dbReference type="EnsemblPlants" id="cds.evm.model.07.797"/>
    </source>
</evidence>
<dbReference type="Pfam" id="PF08240">
    <property type="entry name" value="ADH_N"/>
    <property type="match status" value="1"/>
</dbReference>
<keyword evidence="1" id="KW-0521">NADP</keyword>
<dbReference type="Gene3D" id="3.90.180.10">
    <property type="entry name" value="Medium-chain alcohol dehydrogenases, catalytic domain"/>
    <property type="match status" value="1"/>
</dbReference>
<dbReference type="Gene3D" id="3.30.70.330">
    <property type="match status" value="1"/>
</dbReference>
<dbReference type="Proteomes" id="UP000596661">
    <property type="component" value="Chromosome 7"/>
</dbReference>